<dbReference type="SMART" id="SM00339">
    <property type="entry name" value="FH"/>
    <property type="match status" value="1"/>
</dbReference>
<feature type="compositionally biased region" description="Polar residues" evidence="6">
    <location>
        <begin position="332"/>
        <end position="352"/>
    </location>
</feature>
<feature type="DNA-binding region" description="Fork-head" evidence="5">
    <location>
        <begin position="111"/>
        <end position="205"/>
    </location>
</feature>
<dbReference type="Gene3D" id="1.10.10.10">
    <property type="entry name" value="Winged helix-like DNA-binding domain superfamily/Winged helix DNA-binding domain"/>
    <property type="match status" value="1"/>
</dbReference>
<dbReference type="Proteomes" id="UP000887565">
    <property type="component" value="Unplaced"/>
</dbReference>
<dbReference type="PROSITE" id="PS00658">
    <property type="entry name" value="FORK_HEAD_2"/>
    <property type="match status" value="1"/>
</dbReference>
<dbReference type="GO" id="GO:0005634">
    <property type="term" value="C:nucleus"/>
    <property type="evidence" value="ECO:0007669"/>
    <property type="project" value="UniProtKB-SubCell"/>
</dbReference>
<comment type="function">
    <text evidence="2">Transcription factor. Plays a role in embryogenesis and later development, perhaps acting redundantly with forkhead protein pes-1.</text>
</comment>
<dbReference type="GO" id="GO:0006357">
    <property type="term" value="P:regulation of transcription by RNA polymerase II"/>
    <property type="evidence" value="ECO:0007669"/>
    <property type="project" value="TreeGrafter"/>
</dbReference>
<dbReference type="FunFam" id="1.10.10.10:FF:000135">
    <property type="entry name" value="forkhead box protein G1"/>
    <property type="match status" value="1"/>
</dbReference>
<evidence type="ECO:0000256" key="3">
    <source>
        <dbReference type="ARBA" id="ARBA00071019"/>
    </source>
</evidence>
<evidence type="ECO:0000313" key="8">
    <source>
        <dbReference type="Proteomes" id="UP000887565"/>
    </source>
</evidence>
<evidence type="ECO:0000256" key="5">
    <source>
        <dbReference type="PROSITE-ProRule" id="PRU00089"/>
    </source>
</evidence>
<evidence type="ECO:0000256" key="1">
    <source>
        <dbReference type="ARBA" id="ARBA00023125"/>
    </source>
</evidence>
<dbReference type="InterPro" id="IPR001766">
    <property type="entry name" value="Fork_head_dom"/>
</dbReference>
<dbReference type="GO" id="GO:0003700">
    <property type="term" value="F:DNA-binding transcription factor activity"/>
    <property type="evidence" value="ECO:0007669"/>
    <property type="project" value="InterPro"/>
</dbReference>
<evidence type="ECO:0000256" key="6">
    <source>
        <dbReference type="SAM" id="MobiDB-lite"/>
    </source>
</evidence>
<accession>A0A915K5Y4</accession>
<dbReference type="Pfam" id="PF00250">
    <property type="entry name" value="Forkhead"/>
    <property type="match status" value="1"/>
</dbReference>
<dbReference type="InterPro" id="IPR036388">
    <property type="entry name" value="WH-like_DNA-bd_sf"/>
</dbReference>
<protein>
    <recommendedName>
        <fullName evidence="3">Forkhead box protein fkh-2</fullName>
    </recommendedName>
    <alternativeName>
        <fullName evidence="4">Forkhead transcription factor family member fkh-2</fullName>
    </alternativeName>
</protein>
<dbReference type="InterPro" id="IPR036390">
    <property type="entry name" value="WH_DNA-bd_sf"/>
</dbReference>
<dbReference type="PROSITE" id="PS50039">
    <property type="entry name" value="FORK_HEAD_3"/>
    <property type="match status" value="1"/>
</dbReference>
<dbReference type="WBParaSite" id="nRc.2.0.1.t33748-RA">
    <property type="protein sequence ID" value="nRc.2.0.1.t33748-RA"/>
    <property type="gene ID" value="nRc.2.0.1.g33748"/>
</dbReference>
<evidence type="ECO:0000256" key="2">
    <source>
        <dbReference type="ARBA" id="ARBA00056063"/>
    </source>
</evidence>
<dbReference type="CDD" id="cd20021">
    <property type="entry name" value="FH_FOXG"/>
    <property type="match status" value="1"/>
</dbReference>
<reference evidence="9" key="1">
    <citation type="submission" date="2022-11" db="UniProtKB">
        <authorList>
            <consortium name="WormBaseParasite"/>
        </authorList>
    </citation>
    <scope>IDENTIFICATION</scope>
</reference>
<dbReference type="PANTHER" id="PTHR46617:SF3">
    <property type="entry name" value="FORKHEAD BOX PROTEIN G1"/>
    <property type="match status" value="1"/>
</dbReference>
<keyword evidence="1 5" id="KW-0238">DNA-binding</keyword>
<dbReference type="GO" id="GO:1990837">
    <property type="term" value="F:sequence-specific double-stranded DNA binding"/>
    <property type="evidence" value="ECO:0007669"/>
    <property type="project" value="TreeGrafter"/>
</dbReference>
<keyword evidence="5" id="KW-0539">Nucleus</keyword>
<feature type="region of interest" description="Disordered" evidence="6">
    <location>
        <begin position="17"/>
        <end position="49"/>
    </location>
</feature>
<feature type="compositionally biased region" description="Pro residues" evidence="6">
    <location>
        <begin position="357"/>
        <end position="368"/>
    </location>
</feature>
<comment type="subcellular location">
    <subcellularLocation>
        <location evidence="5">Nucleus</location>
    </subcellularLocation>
</comment>
<feature type="compositionally biased region" description="Acidic residues" evidence="6">
    <location>
        <begin position="26"/>
        <end position="47"/>
    </location>
</feature>
<dbReference type="AlphaFoldDB" id="A0A915K5Y4"/>
<dbReference type="InterPro" id="IPR047208">
    <property type="entry name" value="FOXG1"/>
</dbReference>
<dbReference type="InterPro" id="IPR018122">
    <property type="entry name" value="TF_fork_head_CS_1"/>
</dbReference>
<dbReference type="SUPFAM" id="SSF46785">
    <property type="entry name" value="Winged helix' DNA-binding domain"/>
    <property type="match status" value="1"/>
</dbReference>
<feature type="region of interest" description="Disordered" evidence="6">
    <location>
        <begin position="76"/>
        <end position="112"/>
    </location>
</feature>
<evidence type="ECO:0000259" key="7">
    <source>
        <dbReference type="PROSITE" id="PS50039"/>
    </source>
</evidence>
<dbReference type="PANTHER" id="PTHR46617">
    <property type="entry name" value="FORKHEAD BOX PROTEIN G1"/>
    <property type="match status" value="1"/>
</dbReference>
<keyword evidence="8" id="KW-1185">Reference proteome</keyword>
<evidence type="ECO:0000256" key="4">
    <source>
        <dbReference type="ARBA" id="ARBA00077297"/>
    </source>
</evidence>
<sequence>MFPDIVDRVKIDQEVFSNDDQLSFESGDEEDDEEENTGDGIDLEEADDHNILKVEEVDQDNHKSFDDINSFLKIEHKSSSNNNQSKISPTAEKPPKSCSSGGKKTSTKNEKPPYSYNALIMMAIRQSSEKRLTLSGIYDFIMKNYPYYRDNKQGWQNSIRHNLSLNKCFVKVPRNYDDPGKGNYWMLDPSCDDVFIGGTTGKLRRRTVSSRARLDALRQFNTVGQQAYFMNHLSTNSYHNYHHFIVPPNGHHGHNIVHQPPFFYNSPSASSAATAHLNPFLAVAAAASRANPVLEFYGGDRGGISRPAPPFGPCQGATGGGHSSLLYPPANQPVNFPSQQHSAGGLSSNGFCSAQRRPPPPQFAPNFPPNTSLTPPATAPGPPVHTPLISGSDLLRFYATAQNAATPQQQSS</sequence>
<proteinExistence type="predicted"/>
<dbReference type="PRINTS" id="PR00053">
    <property type="entry name" value="FORKHEAD"/>
</dbReference>
<organism evidence="8 9">
    <name type="scientific">Romanomermis culicivorax</name>
    <name type="common">Nematode worm</name>
    <dbReference type="NCBI Taxonomy" id="13658"/>
    <lineage>
        <taxon>Eukaryota</taxon>
        <taxon>Metazoa</taxon>
        <taxon>Ecdysozoa</taxon>
        <taxon>Nematoda</taxon>
        <taxon>Enoplea</taxon>
        <taxon>Dorylaimia</taxon>
        <taxon>Mermithida</taxon>
        <taxon>Mermithoidea</taxon>
        <taxon>Mermithidae</taxon>
        <taxon>Romanomermis</taxon>
    </lineage>
</organism>
<dbReference type="PROSITE" id="PS00657">
    <property type="entry name" value="FORK_HEAD_1"/>
    <property type="match status" value="1"/>
</dbReference>
<feature type="region of interest" description="Disordered" evidence="6">
    <location>
        <begin position="307"/>
        <end position="388"/>
    </location>
</feature>
<name>A0A915K5Y4_ROMCU</name>
<dbReference type="InterPro" id="IPR030456">
    <property type="entry name" value="TF_fork_head_CS_2"/>
</dbReference>
<feature type="domain" description="Fork-head" evidence="7">
    <location>
        <begin position="111"/>
        <end position="205"/>
    </location>
</feature>
<evidence type="ECO:0000313" key="9">
    <source>
        <dbReference type="WBParaSite" id="nRc.2.0.1.t33748-RA"/>
    </source>
</evidence>